<evidence type="ECO:0000313" key="7">
    <source>
        <dbReference type="EMBL" id="RMX25608.1"/>
    </source>
</evidence>
<proteinExistence type="predicted"/>
<reference evidence="4 8" key="1">
    <citation type="submission" date="2014-06" db="EMBL/GenBank/DDBJ databases">
        <title>Genetic determinant of reutericyclin biosynthesis of Lactobacillus reuteri.</title>
        <authorList>
            <person name="Lin X."/>
            <person name="Duar R."/>
            <person name="Walter J."/>
            <person name="Gaenzle M."/>
        </authorList>
    </citation>
    <scope>NUCLEOTIDE SEQUENCE [LARGE SCALE GENOMIC DNA]</scope>
    <source>
        <strain evidence="4 8">LTH2584</strain>
    </source>
</reference>
<dbReference type="SUPFAM" id="SSF63380">
    <property type="entry name" value="Riboflavin synthase domain-like"/>
    <property type="match status" value="1"/>
</dbReference>
<dbReference type="PATRIC" id="fig|1598.90.peg.2144"/>
<keyword evidence="1" id="KW-0560">Oxidoreductase</keyword>
<evidence type="ECO:0000313" key="6">
    <source>
        <dbReference type="EMBL" id="PTV02481.1"/>
    </source>
</evidence>
<dbReference type="EMBL" id="WJND01000006">
    <property type="protein sequence ID" value="MRG89389.1"/>
    <property type="molecule type" value="Genomic_DNA"/>
</dbReference>
<feature type="transmembrane region" description="Helical" evidence="2">
    <location>
        <begin position="39"/>
        <end position="58"/>
    </location>
</feature>
<name>A0A073JM24_LIMRT</name>
<evidence type="ECO:0000313" key="9">
    <source>
        <dbReference type="Proteomes" id="UP000244083"/>
    </source>
</evidence>
<evidence type="ECO:0000259" key="3">
    <source>
        <dbReference type="PROSITE" id="PS51384"/>
    </source>
</evidence>
<dbReference type="InterPro" id="IPR017927">
    <property type="entry name" value="FAD-bd_FR_type"/>
</dbReference>
<protein>
    <submittedName>
        <fullName evidence="4">Oxidoreductase</fullName>
    </submittedName>
</protein>
<dbReference type="Proteomes" id="UP000460207">
    <property type="component" value="Unassembled WGS sequence"/>
</dbReference>
<sequence length="430" mass="49088">MLKKHPLALYITWIVALAVIPLPLIILTNSQLTADYEDFFAYDVGILAYVWWLVIIFLSTRPRWLEKYIGIPSMYFLHALLGVAALIAATAHKFLSPGADHLVETTGDIAWYLTIVGIIYAIVFMSGWLVDRFKLLRQIKLKLSIICSHQVSVWIHRLNLLLILLIWLHVHLIDDFSEMTSFITTFDAYTYIIIGYYLLAKFITLFKTNGTVIANKQLAPNTQQLVIKLDKNDPAYQAGDFYFVSFRGSKSIGREKHPFSVTSAPKNNPHEIAFTIQKLGDFTKKIPSVQIGTRVYLEGPYGQFDRIIRKLPKDQPLVFYGLGSGLAPLLSLAEQYGNQRQIKILWSSSKKNGLYFEKTLEKLKKNPNITVIAKEGRFTEESIKKELSPKEIDQGLYFIVGPAHVILNVEKMLRKLNVKSPHIIDERLTM</sequence>
<keyword evidence="2" id="KW-0472">Membrane</keyword>
<dbReference type="AlphaFoldDB" id="A0A073JM24"/>
<dbReference type="Proteomes" id="UP000244083">
    <property type="component" value="Unassembled WGS sequence"/>
</dbReference>
<dbReference type="Pfam" id="PF08022">
    <property type="entry name" value="FAD_binding_8"/>
    <property type="match status" value="1"/>
</dbReference>
<dbReference type="GO" id="GO:0000293">
    <property type="term" value="F:ferric-chelate reductase activity"/>
    <property type="evidence" value="ECO:0007669"/>
    <property type="project" value="TreeGrafter"/>
</dbReference>
<feature type="transmembrane region" description="Helical" evidence="2">
    <location>
        <begin position="179"/>
        <end position="199"/>
    </location>
</feature>
<dbReference type="InterPro" id="IPR017938">
    <property type="entry name" value="Riboflavin_synthase-like_b-brl"/>
</dbReference>
<reference evidence="7 10" key="3">
    <citation type="journal article" date="2018" name="J Appl Environ Microbiol">
        <title>The gut symbionts Lactobacillus reuteri R2lc and 2010 encode a polyketide synthase cluster that activates the mammalian aryl-hydrocarbon receptor.</title>
        <authorList>
            <person name="Ozcam M."/>
            <person name="Roos S."/>
            <person name="Van Pijkeren J.P."/>
        </authorList>
    </citation>
    <scope>NUCLEOTIDE SEQUENCE [LARGE SCALE GENOMIC DNA]</scope>
    <source>
        <strain evidence="7 10">R2lc</strain>
    </source>
</reference>
<feature type="domain" description="FAD-binding FR-type" evidence="3">
    <location>
        <begin position="205"/>
        <end position="307"/>
    </location>
</feature>
<gene>
    <name evidence="7" type="ORF">C5O77_05340</name>
    <name evidence="6" type="ORF">DB325_08885</name>
    <name evidence="5" type="ORF">GIX76_05240</name>
    <name evidence="4" type="ORF">LR3_03635</name>
</gene>
<accession>A0A073JM24</accession>
<feature type="transmembrane region" description="Helical" evidence="2">
    <location>
        <begin position="7"/>
        <end position="27"/>
    </location>
</feature>
<dbReference type="InterPro" id="IPR050369">
    <property type="entry name" value="RBOH/FRE"/>
</dbReference>
<dbReference type="GO" id="GO:0005886">
    <property type="term" value="C:plasma membrane"/>
    <property type="evidence" value="ECO:0007669"/>
    <property type="project" value="TreeGrafter"/>
</dbReference>
<dbReference type="InterPro" id="IPR013112">
    <property type="entry name" value="FAD-bd_8"/>
</dbReference>
<dbReference type="Gene3D" id="2.40.30.10">
    <property type="entry name" value="Translation factors"/>
    <property type="match status" value="1"/>
</dbReference>
<dbReference type="SUPFAM" id="SSF52343">
    <property type="entry name" value="Ferredoxin reductase-like, C-terminal NADP-linked domain"/>
    <property type="match status" value="1"/>
</dbReference>
<evidence type="ECO:0000313" key="11">
    <source>
        <dbReference type="Proteomes" id="UP000460207"/>
    </source>
</evidence>
<keyword evidence="2" id="KW-0812">Transmembrane</keyword>
<evidence type="ECO:0000313" key="5">
    <source>
        <dbReference type="EMBL" id="MRG89389.1"/>
    </source>
</evidence>
<reference evidence="6" key="2">
    <citation type="journal article" date="2018" name="Genome Announc.">
        <title>Fifty-Six Draft Genome Sequences of 10 Lactobacillus Species from 22 Commercial Dietary Supplements.</title>
        <authorList>
            <person name="Gangiredla J."/>
            <person name="Barnaba T.J."/>
            <person name="Mammel M.K."/>
            <person name="Lacher D.W."/>
            <person name="Elkins C.A."/>
            <person name="Lampel K.A."/>
            <person name="Whitehouse C.A."/>
            <person name="Tartera C."/>
        </authorList>
    </citation>
    <scope>NUCLEOTIDE SEQUENCE</scope>
    <source>
        <strain evidence="6">DS12_10</strain>
    </source>
</reference>
<dbReference type="GO" id="GO:0016175">
    <property type="term" value="F:superoxide-generating NAD(P)H oxidase activity"/>
    <property type="evidence" value="ECO:0007669"/>
    <property type="project" value="TreeGrafter"/>
</dbReference>
<dbReference type="GO" id="GO:0033215">
    <property type="term" value="P:reductive iron assimilation"/>
    <property type="evidence" value="ECO:0007669"/>
    <property type="project" value="TreeGrafter"/>
</dbReference>
<evidence type="ECO:0000313" key="10">
    <source>
        <dbReference type="Proteomes" id="UP000276940"/>
    </source>
</evidence>
<comment type="caution">
    <text evidence="4">The sequence shown here is derived from an EMBL/GenBank/DDBJ whole genome shotgun (WGS) entry which is preliminary data.</text>
</comment>
<dbReference type="PROSITE" id="PS51384">
    <property type="entry name" value="FAD_FR"/>
    <property type="match status" value="1"/>
</dbReference>
<feature type="transmembrane region" description="Helical" evidence="2">
    <location>
        <begin position="109"/>
        <end position="130"/>
    </location>
</feature>
<dbReference type="Proteomes" id="UP000276940">
    <property type="component" value="Unassembled WGS sequence"/>
</dbReference>
<dbReference type="PANTHER" id="PTHR11972">
    <property type="entry name" value="NADPH OXIDASE"/>
    <property type="match status" value="1"/>
</dbReference>
<dbReference type="EMBL" id="JOSX01000024">
    <property type="protein sequence ID" value="KEK13799.1"/>
    <property type="molecule type" value="Genomic_DNA"/>
</dbReference>
<evidence type="ECO:0000256" key="2">
    <source>
        <dbReference type="SAM" id="Phobius"/>
    </source>
</evidence>
<feature type="transmembrane region" description="Helical" evidence="2">
    <location>
        <begin position="151"/>
        <end position="173"/>
    </location>
</feature>
<dbReference type="EMBL" id="QAZN01000020">
    <property type="protein sequence ID" value="PTV02481.1"/>
    <property type="molecule type" value="Genomic_DNA"/>
</dbReference>
<evidence type="ECO:0000313" key="4">
    <source>
        <dbReference type="EMBL" id="KEK13799.1"/>
    </source>
</evidence>
<dbReference type="RefSeq" id="WP_035169919.1">
    <property type="nucleotide sequence ID" value="NZ_PTLS01000027.1"/>
</dbReference>
<dbReference type="InterPro" id="IPR039261">
    <property type="entry name" value="FNR_nucleotide-bd"/>
</dbReference>
<feature type="transmembrane region" description="Helical" evidence="2">
    <location>
        <begin position="70"/>
        <end position="89"/>
    </location>
</feature>
<dbReference type="EMBL" id="PTLS01000027">
    <property type="protein sequence ID" value="RMX25608.1"/>
    <property type="molecule type" value="Genomic_DNA"/>
</dbReference>
<keyword evidence="2" id="KW-1133">Transmembrane helix</keyword>
<dbReference type="Proteomes" id="UP000027731">
    <property type="component" value="Unassembled WGS sequence"/>
</dbReference>
<dbReference type="Gene3D" id="3.40.50.80">
    <property type="entry name" value="Nucleotide-binding domain of ferredoxin-NADP reductase (FNR) module"/>
    <property type="match status" value="1"/>
</dbReference>
<reference evidence="9" key="4">
    <citation type="submission" date="2018-04" db="EMBL/GenBank/DDBJ databases">
        <title>Draft Genome Sequences of 10 Lactobacillus Species from 22 Commercial Probiotic Products.</title>
        <authorList>
            <person name="Gangiredla J."/>
            <person name="Barnaba T.J."/>
            <person name="Mammel M.K."/>
            <person name="Lacher D.W."/>
            <person name="Elkins C.A."/>
            <person name="Lampel K.A."/>
            <person name="Whitehouse C.A."/>
            <person name="Tartera C."/>
        </authorList>
    </citation>
    <scope>NUCLEOTIDE SEQUENCE [LARGE SCALE GENOMIC DNA]</scope>
    <source>
        <strain evidence="9">DS12_10</strain>
    </source>
</reference>
<evidence type="ECO:0000313" key="8">
    <source>
        <dbReference type="Proteomes" id="UP000027731"/>
    </source>
</evidence>
<reference evidence="5 11" key="5">
    <citation type="submission" date="2019-11" db="EMBL/GenBank/DDBJ databases">
        <title>Draft genome sequence of 12 host-associated Lactobacillus reuteri rodent strains.</title>
        <authorList>
            <person name="Zhang S."/>
            <person name="Ozcam M."/>
            <person name="Van Pijkeren J.P."/>
        </authorList>
    </citation>
    <scope>NUCLEOTIDE SEQUENCE [LARGE SCALE GENOMIC DNA]</scope>
    <source>
        <strain evidence="5 11">N4I</strain>
    </source>
</reference>
<organism evidence="4 8">
    <name type="scientific">Limosilactobacillus reuteri</name>
    <name type="common">Lactobacillus reuteri</name>
    <dbReference type="NCBI Taxonomy" id="1598"/>
    <lineage>
        <taxon>Bacteria</taxon>
        <taxon>Bacillati</taxon>
        <taxon>Bacillota</taxon>
        <taxon>Bacilli</taxon>
        <taxon>Lactobacillales</taxon>
        <taxon>Lactobacillaceae</taxon>
        <taxon>Limosilactobacillus</taxon>
    </lineage>
</organism>
<evidence type="ECO:0000256" key="1">
    <source>
        <dbReference type="ARBA" id="ARBA00023002"/>
    </source>
</evidence>
<dbReference type="PANTHER" id="PTHR11972:SF69">
    <property type="entry name" value="FERRIC REDUCTION OXIDASE 6-RELATED"/>
    <property type="match status" value="1"/>
</dbReference>